<protein>
    <submittedName>
        <fullName evidence="2">Addiction module toxin, RelE/StbE family</fullName>
    </submittedName>
</protein>
<dbReference type="RefSeq" id="WP_015555784.1">
    <property type="nucleotide sequence ID" value="NC_021038.1"/>
</dbReference>
<dbReference type="AlphaFoldDB" id="A0AB94IV63"/>
<sequence>MDDEHFHVRFTPLAYEDMDEIDDYISVTLGDPEAAEKLLSKIEQELQHLTRYPRIGAQPRDTFLASRGYRKLVVENYLVFYILHEAEHEAVVMRVLYGAREYRSLL</sequence>
<dbReference type="Gene3D" id="3.30.2310.20">
    <property type="entry name" value="RelE-like"/>
    <property type="match status" value="1"/>
</dbReference>
<dbReference type="Pfam" id="PF05016">
    <property type="entry name" value="ParE_toxin"/>
    <property type="match status" value="1"/>
</dbReference>
<dbReference type="InterPro" id="IPR007712">
    <property type="entry name" value="RelE/ParE_toxin"/>
</dbReference>
<evidence type="ECO:0000313" key="2">
    <source>
        <dbReference type="EMBL" id="CBL27637.1"/>
    </source>
</evidence>
<keyword evidence="3" id="KW-1185">Reference proteome</keyword>
<reference evidence="3" key="1">
    <citation type="submission" date="2010-03" db="EMBL/GenBank/DDBJ databases">
        <title>The genome sequence of Synergistetes sp. SGP1.</title>
        <authorList>
            <consortium name="metaHIT consortium -- http://www.metahit.eu/"/>
            <person name="Pajon A."/>
            <person name="Turner K."/>
            <person name="Parkhill J."/>
            <person name="Wade W."/>
            <person name="Vartoukian S."/>
        </authorList>
    </citation>
    <scope>NUCLEOTIDE SEQUENCE [LARGE SCALE GENOMIC DNA]</scope>
    <source>
        <strain evidence="3">SGP1</strain>
    </source>
</reference>
<evidence type="ECO:0000313" key="3">
    <source>
        <dbReference type="Proteomes" id="UP000008957"/>
    </source>
</evidence>
<reference evidence="2 3" key="2">
    <citation type="submission" date="2010-03" db="EMBL/GenBank/DDBJ databases">
        <authorList>
            <person name="Pajon A."/>
        </authorList>
    </citation>
    <scope>NUCLEOTIDE SEQUENCE [LARGE SCALE GENOMIC DNA]</scope>
    <source>
        <strain evidence="2 3">SGP1</strain>
    </source>
</reference>
<organism evidence="2 3">
    <name type="scientific">Fretibacterium fastidiosum</name>
    <dbReference type="NCBI Taxonomy" id="651822"/>
    <lineage>
        <taxon>Bacteria</taxon>
        <taxon>Thermotogati</taxon>
        <taxon>Synergistota</taxon>
        <taxon>Synergistia</taxon>
        <taxon>Synergistales</taxon>
        <taxon>Aminobacteriaceae</taxon>
        <taxon>Fretibacterium</taxon>
    </lineage>
</organism>
<proteinExistence type="predicted"/>
<evidence type="ECO:0000256" key="1">
    <source>
        <dbReference type="ARBA" id="ARBA00022649"/>
    </source>
</evidence>
<dbReference type="NCBIfam" id="TIGR02385">
    <property type="entry name" value="RelE_StbE"/>
    <property type="match status" value="1"/>
</dbReference>
<accession>A0AB94IV63</accession>
<dbReference type="KEGG" id="sbr:SY1_00460"/>
<dbReference type="EMBL" id="FP929056">
    <property type="protein sequence ID" value="CBL27637.1"/>
    <property type="molecule type" value="Genomic_DNA"/>
</dbReference>
<dbReference type="Proteomes" id="UP000008957">
    <property type="component" value="Chromosome"/>
</dbReference>
<keyword evidence="1" id="KW-1277">Toxin-antitoxin system</keyword>
<name>A0AB94IV63_9BACT</name>
<dbReference type="InterPro" id="IPR035093">
    <property type="entry name" value="RelE/ParE_toxin_dom_sf"/>
</dbReference>
<gene>
    <name evidence="2" type="ORF">SY1_00460</name>
</gene>